<evidence type="ECO:0000313" key="4">
    <source>
        <dbReference type="Proteomes" id="UP001500879"/>
    </source>
</evidence>
<reference evidence="3 4" key="1">
    <citation type="journal article" date="2019" name="Int. J. Syst. Evol. Microbiol.">
        <title>The Global Catalogue of Microorganisms (GCM) 10K type strain sequencing project: providing services to taxonomists for standard genome sequencing and annotation.</title>
        <authorList>
            <consortium name="The Broad Institute Genomics Platform"/>
            <consortium name="The Broad Institute Genome Sequencing Center for Infectious Disease"/>
            <person name="Wu L."/>
            <person name="Ma J."/>
        </authorList>
    </citation>
    <scope>NUCLEOTIDE SEQUENCE [LARGE SCALE GENOMIC DNA]</scope>
    <source>
        <strain evidence="3 4">JCM 4788</strain>
    </source>
</reference>
<accession>A0ABN0YWN6</accession>
<keyword evidence="4" id="KW-1185">Reference proteome</keyword>
<evidence type="ECO:0000256" key="1">
    <source>
        <dbReference type="ARBA" id="ARBA00010154"/>
    </source>
</evidence>
<dbReference type="InterPro" id="IPR011051">
    <property type="entry name" value="RmlC_Cupin_sf"/>
</dbReference>
<dbReference type="InterPro" id="IPR014710">
    <property type="entry name" value="RmlC-like_jellyroll"/>
</dbReference>
<dbReference type="InterPro" id="IPR000888">
    <property type="entry name" value="RmlC-like"/>
</dbReference>
<name>A0ABN0YWN6_9ACTN</name>
<keyword evidence="2" id="KW-0413">Isomerase</keyword>
<dbReference type="Gene3D" id="2.60.120.10">
    <property type="entry name" value="Jelly Rolls"/>
    <property type="match status" value="1"/>
</dbReference>
<dbReference type="CDD" id="cd00438">
    <property type="entry name" value="cupin_RmlC"/>
    <property type="match status" value="1"/>
</dbReference>
<evidence type="ECO:0000313" key="3">
    <source>
        <dbReference type="EMBL" id="GAA0415976.1"/>
    </source>
</evidence>
<dbReference type="Pfam" id="PF00908">
    <property type="entry name" value="dTDP_sugar_isom"/>
    <property type="match status" value="1"/>
</dbReference>
<sequence>MRPLGLQGAWLSETRAFGDDRGEFQELYSGRSLCRVLGYEPGVAQVNRSVSRQGALRGVHFAQVPPGQAKYVTCLGGAVLDVVVDIRTGSPTYRSWEAVLLDDPHRSLYVEAGLGHSFMALTDDAVVVYLTSQGYAPGREHGVHPLDPDLEIAWPGHIEPILSEKDQRAPGIAEMERHGLLPAYDDCVALHRSLREGRTA</sequence>
<dbReference type="Proteomes" id="UP001500879">
    <property type="component" value="Unassembled WGS sequence"/>
</dbReference>
<proteinExistence type="inferred from homology"/>
<dbReference type="RefSeq" id="WP_344026587.1">
    <property type="nucleotide sequence ID" value="NZ_BAAABX010000048.1"/>
</dbReference>
<dbReference type="SUPFAM" id="SSF51182">
    <property type="entry name" value="RmlC-like cupins"/>
    <property type="match status" value="1"/>
</dbReference>
<protein>
    <submittedName>
        <fullName evidence="3">dTDP-4-dehydrorhamnose 3,5-epimerase</fullName>
    </submittedName>
</protein>
<dbReference type="PANTHER" id="PTHR21047">
    <property type="entry name" value="DTDP-6-DEOXY-D-GLUCOSE-3,5 EPIMERASE"/>
    <property type="match status" value="1"/>
</dbReference>
<comment type="similarity">
    <text evidence="1">Belongs to the dTDP-4-dehydrorhamnose 3,5-epimerase family.</text>
</comment>
<dbReference type="PANTHER" id="PTHR21047:SF2">
    <property type="entry name" value="THYMIDINE DIPHOSPHO-4-KETO-RHAMNOSE 3,5-EPIMERASE"/>
    <property type="match status" value="1"/>
</dbReference>
<dbReference type="EMBL" id="BAAABX010000048">
    <property type="protein sequence ID" value="GAA0415976.1"/>
    <property type="molecule type" value="Genomic_DNA"/>
</dbReference>
<evidence type="ECO:0000256" key="2">
    <source>
        <dbReference type="ARBA" id="ARBA00023235"/>
    </source>
</evidence>
<comment type="caution">
    <text evidence="3">The sequence shown here is derived from an EMBL/GenBank/DDBJ whole genome shotgun (WGS) entry which is preliminary data.</text>
</comment>
<organism evidence="3 4">
    <name type="scientific">Streptomyces luteireticuli</name>
    <dbReference type="NCBI Taxonomy" id="173858"/>
    <lineage>
        <taxon>Bacteria</taxon>
        <taxon>Bacillati</taxon>
        <taxon>Actinomycetota</taxon>
        <taxon>Actinomycetes</taxon>
        <taxon>Kitasatosporales</taxon>
        <taxon>Streptomycetaceae</taxon>
        <taxon>Streptomyces</taxon>
    </lineage>
</organism>
<gene>
    <name evidence="3" type="ORF">GCM10010357_41690</name>
</gene>